<dbReference type="OrthoDB" id="9774491at2"/>
<dbReference type="EMBL" id="CP022355">
    <property type="protein sequence ID" value="ASK77940.1"/>
    <property type="molecule type" value="Genomic_DNA"/>
</dbReference>
<keyword evidence="3" id="KW-0132">Cell division</keyword>
<dbReference type="PANTHER" id="PTHR12169">
    <property type="entry name" value="ATPASE N2B"/>
    <property type="match status" value="1"/>
</dbReference>
<dbReference type="GO" id="GO:0032153">
    <property type="term" value="C:cell division site"/>
    <property type="evidence" value="ECO:0007669"/>
    <property type="project" value="TreeGrafter"/>
</dbReference>
<protein>
    <submittedName>
        <fullName evidence="3">Cell division protein ZapE</fullName>
    </submittedName>
</protein>
<dbReference type="Proteomes" id="UP000242175">
    <property type="component" value="Chromosome large"/>
</dbReference>
<dbReference type="SUPFAM" id="SSF52540">
    <property type="entry name" value="P-loop containing nucleoside triphosphate hydrolases"/>
    <property type="match status" value="1"/>
</dbReference>
<dbReference type="InterPro" id="IPR027417">
    <property type="entry name" value="P-loop_NTPase"/>
</dbReference>
<keyword evidence="2" id="KW-0067">ATP-binding</keyword>
<keyword evidence="4" id="KW-1185">Reference proteome</keyword>
<proteinExistence type="predicted"/>
<dbReference type="AlphaFoldDB" id="A0A220VCB7"/>
<reference evidence="3 4" key="1">
    <citation type="journal article" date="2016" name="Int. J. Syst. Evol. Microbiol.">
        <title>Paraphotobacterium marinum gen. nov., sp. nov., a member of the family Vibrionaceae, isolated from surface seawater.</title>
        <authorList>
            <person name="Huang Z."/>
            <person name="Dong C."/>
            <person name="Shao Z."/>
        </authorList>
    </citation>
    <scope>NUCLEOTIDE SEQUENCE [LARGE SCALE GENOMIC DNA]</scope>
    <source>
        <strain evidence="3 4">NSCS20N07D</strain>
    </source>
</reference>
<evidence type="ECO:0000313" key="4">
    <source>
        <dbReference type="Proteomes" id="UP000242175"/>
    </source>
</evidence>
<keyword evidence="3" id="KW-0131">Cell cycle</keyword>
<dbReference type="PANTHER" id="PTHR12169:SF6">
    <property type="entry name" value="AFG1-LIKE ATPASE"/>
    <property type="match status" value="1"/>
</dbReference>
<gene>
    <name evidence="3" type="ORF">CF386_02210</name>
</gene>
<dbReference type="GO" id="GO:0005737">
    <property type="term" value="C:cytoplasm"/>
    <property type="evidence" value="ECO:0007669"/>
    <property type="project" value="TreeGrafter"/>
</dbReference>
<sequence>MIIKQKYLDLIKQGKIQSDDAQLKVVSYLEQLYHSLNEKNKQNKKKIIRLSSFFDLQRKKNNINKIKSIYIWGGVGRGKTFLMDLAYSCFHDRAKRYHFHEFMQYIHKELQKITDHENPLSLVAKKIKKDVDIIFFDEFFIVDIGDAMIMYALIENLFLENIVLVFTSNFYPDNLYKNGLQRARFIPCIELIKKNCHIVNLDSPKDYRLLFEGKTKTFFYPMNEELEKSFELFYFSLSKSKVYSNDNIIINNRPIECTYFNESNLYISFHSLFFTNRSQIDYIEIAKKFSHIFLYDVSTLDDQCQDVVRRFISFIDIMYDEKINLFMLSNVQLQKIYQGKRLNFEFQRCLSRLNQMMK</sequence>
<dbReference type="GO" id="GO:0051301">
    <property type="term" value="P:cell division"/>
    <property type="evidence" value="ECO:0007669"/>
    <property type="project" value="UniProtKB-KW"/>
</dbReference>
<dbReference type="KEGG" id="pmai:CF386_02210"/>
<evidence type="ECO:0000256" key="1">
    <source>
        <dbReference type="ARBA" id="ARBA00022741"/>
    </source>
</evidence>
<dbReference type="NCBIfam" id="NF040713">
    <property type="entry name" value="ZapE"/>
    <property type="match status" value="1"/>
</dbReference>
<dbReference type="InterPro" id="IPR005654">
    <property type="entry name" value="ATPase_AFG1-like"/>
</dbReference>
<name>A0A220VCB7_9GAMM</name>
<dbReference type="Gene3D" id="3.40.50.300">
    <property type="entry name" value="P-loop containing nucleotide triphosphate hydrolases"/>
    <property type="match status" value="1"/>
</dbReference>
<dbReference type="GO" id="GO:0016887">
    <property type="term" value="F:ATP hydrolysis activity"/>
    <property type="evidence" value="ECO:0007669"/>
    <property type="project" value="InterPro"/>
</dbReference>
<accession>A0A220VCB7</accession>
<dbReference type="RefSeq" id="WP_089072850.1">
    <property type="nucleotide sequence ID" value="NZ_CBCSAM010000005.1"/>
</dbReference>
<evidence type="ECO:0000256" key="2">
    <source>
        <dbReference type="ARBA" id="ARBA00022840"/>
    </source>
</evidence>
<dbReference type="GO" id="GO:0005524">
    <property type="term" value="F:ATP binding"/>
    <property type="evidence" value="ECO:0007669"/>
    <property type="project" value="UniProtKB-KW"/>
</dbReference>
<dbReference type="Pfam" id="PF03969">
    <property type="entry name" value="AFG1_ATPase"/>
    <property type="match status" value="1"/>
</dbReference>
<organism evidence="3 4">
    <name type="scientific">Paraphotobacterium marinum</name>
    <dbReference type="NCBI Taxonomy" id="1755811"/>
    <lineage>
        <taxon>Bacteria</taxon>
        <taxon>Pseudomonadati</taxon>
        <taxon>Pseudomonadota</taxon>
        <taxon>Gammaproteobacteria</taxon>
        <taxon>Vibrionales</taxon>
        <taxon>Vibrionaceae</taxon>
        <taxon>Paraphotobacterium</taxon>
    </lineage>
</organism>
<evidence type="ECO:0000313" key="3">
    <source>
        <dbReference type="EMBL" id="ASK77940.1"/>
    </source>
</evidence>
<keyword evidence="1" id="KW-0547">Nucleotide-binding</keyword>